<dbReference type="InterPro" id="IPR015422">
    <property type="entry name" value="PyrdxlP-dep_Trfase_small"/>
</dbReference>
<evidence type="ECO:0000256" key="6">
    <source>
        <dbReference type="RuleBase" id="RU003693"/>
    </source>
</evidence>
<comment type="similarity">
    <text evidence="2 6">Belongs to the class-II pyridoxal-phosphate-dependent aminotransferase family.</text>
</comment>
<evidence type="ECO:0000313" key="9">
    <source>
        <dbReference type="Proteomes" id="UP000702544"/>
    </source>
</evidence>
<evidence type="ECO:0000313" key="8">
    <source>
        <dbReference type="EMBL" id="NIR74706.1"/>
    </source>
</evidence>
<dbReference type="InterPro" id="IPR015421">
    <property type="entry name" value="PyrdxlP-dep_Trfase_major"/>
</dbReference>
<dbReference type="EC" id="2.3.1.29" evidence="8"/>
<dbReference type="EMBL" id="JAACAK010000047">
    <property type="protein sequence ID" value="NIR74706.1"/>
    <property type="molecule type" value="Genomic_DNA"/>
</dbReference>
<dbReference type="GO" id="GO:0008890">
    <property type="term" value="F:glycine C-acetyltransferase activity"/>
    <property type="evidence" value="ECO:0007669"/>
    <property type="project" value="UniProtKB-EC"/>
</dbReference>
<accession>A0AAE4Z9M6</accession>
<dbReference type="InterPro" id="IPR050087">
    <property type="entry name" value="AON_synthase_class-II"/>
</dbReference>
<dbReference type="InterPro" id="IPR015424">
    <property type="entry name" value="PyrdxlP-dep_Trfase"/>
</dbReference>
<evidence type="ECO:0000256" key="3">
    <source>
        <dbReference type="ARBA" id="ARBA00022679"/>
    </source>
</evidence>
<dbReference type="AlphaFoldDB" id="A0AAE4Z9M6"/>
<comment type="caution">
    <text evidence="8">The sequence shown here is derived from an EMBL/GenBank/DDBJ whole genome shotgun (WGS) entry which is preliminary data.</text>
</comment>
<dbReference type="GO" id="GO:0030170">
    <property type="term" value="F:pyridoxal phosphate binding"/>
    <property type="evidence" value="ECO:0007669"/>
    <property type="project" value="InterPro"/>
</dbReference>
<dbReference type="InterPro" id="IPR001917">
    <property type="entry name" value="Aminotrans_II_pyridoxalP_BS"/>
</dbReference>
<dbReference type="PANTHER" id="PTHR13693:SF102">
    <property type="entry name" value="2-AMINO-3-KETOBUTYRATE COENZYME A LIGASE, MITOCHONDRIAL"/>
    <property type="match status" value="1"/>
</dbReference>
<evidence type="ECO:0000256" key="2">
    <source>
        <dbReference type="ARBA" id="ARBA00008392"/>
    </source>
</evidence>
<dbReference type="NCBIfam" id="NF005394">
    <property type="entry name" value="PRK06939.1"/>
    <property type="match status" value="1"/>
</dbReference>
<keyword evidence="3 8" id="KW-0808">Transferase</keyword>
<evidence type="ECO:0000256" key="1">
    <source>
        <dbReference type="ARBA" id="ARBA00001933"/>
    </source>
</evidence>
<dbReference type="PROSITE" id="PS00599">
    <property type="entry name" value="AA_TRANSFER_CLASS_2"/>
    <property type="match status" value="1"/>
</dbReference>
<keyword evidence="5 8" id="KW-0012">Acyltransferase</keyword>
<dbReference type="Proteomes" id="UP000702544">
    <property type="component" value="Unassembled WGS sequence"/>
</dbReference>
<reference evidence="8 9" key="1">
    <citation type="submission" date="2020-01" db="EMBL/GenBank/DDBJ databases">
        <title>Genomes assembled from Gulf of Kutch pelagic sediment metagenomes.</title>
        <authorList>
            <person name="Chandrashekar M."/>
            <person name="Mahajan M.S."/>
            <person name="Dave K.J."/>
            <person name="Vatsa P."/>
            <person name="Nathani N.M."/>
        </authorList>
    </citation>
    <scope>NUCLEOTIDE SEQUENCE [LARGE SCALE GENOMIC DNA]</scope>
    <source>
        <strain evidence="8">KS3-K002</strain>
    </source>
</reference>
<keyword evidence="4 6" id="KW-0663">Pyridoxal phosphate</keyword>
<evidence type="ECO:0000256" key="5">
    <source>
        <dbReference type="ARBA" id="ARBA00023315"/>
    </source>
</evidence>
<dbReference type="InterPro" id="IPR004839">
    <property type="entry name" value="Aminotransferase_I/II_large"/>
</dbReference>
<gene>
    <name evidence="8" type="ORF">GWO12_06290</name>
</gene>
<organism evidence="8 9">
    <name type="scientific">Candidatus Kutchimonas denitrificans</name>
    <dbReference type="NCBI Taxonomy" id="3056748"/>
    <lineage>
        <taxon>Bacteria</taxon>
        <taxon>Pseudomonadati</taxon>
        <taxon>Gemmatimonadota</taxon>
        <taxon>Gemmatimonadia</taxon>
        <taxon>Candidatus Palauibacterales</taxon>
        <taxon>Candidatus Palauibacteraceae</taxon>
        <taxon>Candidatus Kutchimonas</taxon>
    </lineage>
</organism>
<dbReference type="CDD" id="cd06454">
    <property type="entry name" value="KBL_like"/>
    <property type="match status" value="1"/>
</dbReference>
<proteinExistence type="inferred from homology"/>
<dbReference type="FunFam" id="3.40.640.10:FF:000006">
    <property type="entry name" value="5-aminolevulinate synthase, mitochondrial"/>
    <property type="match status" value="1"/>
</dbReference>
<dbReference type="Gene3D" id="3.40.640.10">
    <property type="entry name" value="Type I PLP-dependent aspartate aminotransferase-like (Major domain)"/>
    <property type="match status" value="1"/>
</dbReference>
<feature type="domain" description="Aminotransferase class I/classII large" evidence="7">
    <location>
        <begin position="43"/>
        <end position="384"/>
    </location>
</feature>
<name>A0AAE4Z9M6_9BACT</name>
<dbReference type="Pfam" id="PF00155">
    <property type="entry name" value="Aminotran_1_2"/>
    <property type="match status" value="1"/>
</dbReference>
<dbReference type="SUPFAM" id="SSF53383">
    <property type="entry name" value="PLP-dependent transferases"/>
    <property type="match status" value="1"/>
</dbReference>
<evidence type="ECO:0000256" key="4">
    <source>
        <dbReference type="ARBA" id="ARBA00022898"/>
    </source>
</evidence>
<dbReference type="Gene3D" id="3.90.1150.10">
    <property type="entry name" value="Aspartate Aminotransferase, domain 1"/>
    <property type="match status" value="1"/>
</dbReference>
<evidence type="ECO:0000259" key="7">
    <source>
        <dbReference type="Pfam" id="PF00155"/>
    </source>
</evidence>
<sequence length="395" mass="43075">MSGLFGRLRDELREMREQGVYKQLVHLDSPQAAVVRLKESDGEVINLCSNNYLGLCDNPEVVEAGRAAYEEYGAGTSSVRFICGTFTVHRRLEEKIASFLGLGSALTYVSCWNANTGLMPTFLDDEDALISDELNHASIIDSVRMTKSNRKIYKHSDMSDLERALKETQDARHRFVITDGVFSMEGDICRLPDMMELAEKYDAVVAIDDSHATGVLGETGRGTPEHYGMHGAVPVITSTLGKALGGAAGGFTAGPPELTDYLTQRSRPMLFSNALPPATAAHSLAAIEYLEEHPGLVKKLRDNTSYFREKLLEAGFKPIEGDTPIVPIIIGETAEAIRMSKLLMDEGVFVIGFGYPVVPHGTARIRCQISAAHETEHLDAVLDAMKKAGSKLGVI</sequence>
<protein>
    <submittedName>
        <fullName evidence="8">Glycine C-acetyltransferase</fullName>
        <ecNumber evidence="8">2.3.1.29</ecNumber>
    </submittedName>
</protein>
<dbReference type="PANTHER" id="PTHR13693">
    <property type="entry name" value="CLASS II AMINOTRANSFERASE/8-AMINO-7-OXONONANOATE SYNTHASE"/>
    <property type="match status" value="1"/>
</dbReference>
<comment type="cofactor">
    <cofactor evidence="1 6">
        <name>pyridoxal 5'-phosphate</name>
        <dbReference type="ChEBI" id="CHEBI:597326"/>
    </cofactor>
</comment>